<organism evidence="1 2">
    <name type="scientific">Treponema porcinum</name>
    <dbReference type="NCBI Taxonomy" id="261392"/>
    <lineage>
        <taxon>Bacteria</taxon>
        <taxon>Pseudomonadati</taxon>
        <taxon>Spirochaetota</taxon>
        <taxon>Spirochaetia</taxon>
        <taxon>Spirochaetales</taxon>
        <taxon>Treponemataceae</taxon>
        <taxon>Treponema</taxon>
    </lineage>
</organism>
<reference evidence="1 2" key="1">
    <citation type="submission" date="2017-02" db="EMBL/GenBank/DDBJ databases">
        <authorList>
            <person name="Peterson S.W."/>
        </authorList>
    </citation>
    <scope>NUCLEOTIDE SEQUENCE [LARGE SCALE GENOMIC DNA]</scope>
    <source>
        <strain evidence="1 2">ATCC BAA-908</strain>
    </source>
</reference>
<dbReference type="GeneID" id="78317482"/>
<accession>A0A1T4N9L4</accession>
<evidence type="ECO:0000313" key="1">
    <source>
        <dbReference type="EMBL" id="SJZ75922.1"/>
    </source>
</evidence>
<proteinExistence type="predicted"/>
<dbReference type="Proteomes" id="UP000190423">
    <property type="component" value="Unassembled WGS sequence"/>
</dbReference>
<name>A0A1T4N9L4_TREPO</name>
<protein>
    <submittedName>
        <fullName evidence="1">Uncharacterized protein</fullName>
    </submittedName>
</protein>
<keyword evidence="2" id="KW-1185">Reference proteome</keyword>
<dbReference type="STRING" id="261392.SAMN02745149_02215"/>
<gene>
    <name evidence="1" type="ORF">SAMN02745149_02215</name>
</gene>
<evidence type="ECO:0000313" key="2">
    <source>
        <dbReference type="Proteomes" id="UP000190423"/>
    </source>
</evidence>
<dbReference type="RefSeq" id="WP_078934093.1">
    <property type="nucleotide sequence ID" value="NZ_FUWG01000022.1"/>
</dbReference>
<sequence length="239" mass="27995">MPIEEIIEKSFNDLIKAITTDGTSSQLIFPHSNKGDVRHSEQELKQIFLRNVEEDKNYFYSIETPTEYGYRFKDSKNLEVDKNHKKGKHQAARFDVSLYTENKIESLASCIEFKHRNSKSICKDLLKLAKEVELTKEKKNFFVHYHYVKETSWKSDTFSNLFEKYSKSVDEIESKIENKEDLSKVIVYLVCIYGKDKSASTYHFSLADLKNNYTVGTKYSDLTDKSLFNEKIFNTEHSI</sequence>
<dbReference type="AlphaFoldDB" id="A0A1T4N9L4"/>
<dbReference type="EMBL" id="FUWG01000022">
    <property type="protein sequence ID" value="SJZ75922.1"/>
    <property type="molecule type" value="Genomic_DNA"/>
</dbReference>